<feature type="transmembrane region" description="Helical" evidence="4">
    <location>
        <begin position="392"/>
        <end position="420"/>
    </location>
</feature>
<dbReference type="Gene3D" id="3.50.50.60">
    <property type="entry name" value="FAD/NAD(P)-binding domain"/>
    <property type="match status" value="1"/>
</dbReference>
<evidence type="ECO:0000259" key="6">
    <source>
        <dbReference type="Pfam" id="PF22607"/>
    </source>
</evidence>
<dbReference type="Pfam" id="PF01494">
    <property type="entry name" value="FAD_binding_3"/>
    <property type="match status" value="1"/>
</dbReference>
<dbReference type="PANTHER" id="PTHR47469">
    <property type="entry name" value="MONOOXYGENASE-LIKE"/>
    <property type="match status" value="1"/>
</dbReference>
<keyword evidence="8" id="KW-1185">Reference proteome</keyword>
<evidence type="ECO:0000313" key="7">
    <source>
        <dbReference type="EMBL" id="KAK3317316.1"/>
    </source>
</evidence>
<dbReference type="InterPro" id="IPR002938">
    <property type="entry name" value="FAD-bd"/>
</dbReference>
<evidence type="ECO:0000256" key="4">
    <source>
        <dbReference type="SAM" id="Phobius"/>
    </source>
</evidence>
<organism evidence="7 8">
    <name type="scientific">Cercophora scortea</name>
    <dbReference type="NCBI Taxonomy" id="314031"/>
    <lineage>
        <taxon>Eukaryota</taxon>
        <taxon>Fungi</taxon>
        <taxon>Dikarya</taxon>
        <taxon>Ascomycota</taxon>
        <taxon>Pezizomycotina</taxon>
        <taxon>Sordariomycetes</taxon>
        <taxon>Sordariomycetidae</taxon>
        <taxon>Sordariales</taxon>
        <taxon>Lasiosphaeriaceae</taxon>
        <taxon>Cercophora</taxon>
    </lineage>
</organism>
<dbReference type="GO" id="GO:0071949">
    <property type="term" value="F:FAD binding"/>
    <property type="evidence" value="ECO:0007669"/>
    <property type="project" value="InterPro"/>
</dbReference>
<dbReference type="EMBL" id="JAUEPO010000007">
    <property type="protein sequence ID" value="KAK3317316.1"/>
    <property type="molecule type" value="Genomic_DNA"/>
</dbReference>
<evidence type="ECO:0000313" key="8">
    <source>
        <dbReference type="Proteomes" id="UP001286456"/>
    </source>
</evidence>
<keyword evidence="4" id="KW-1133">Transmembrane helix</keyword>
<sequence>MTAPPRSVVIVGGSLAGLMCGIQLKRQGTNVVILEQDSRAERMSHAAGISLGSNIAEFLRRYDDTHTLAGIPSSGSHISRRTWAKLFSVKFERQLTSWGLLYRILRANLDGLATQPCPNPPAPRPGDGRVEYRAGQRVTGLQYDASASGEGGKMTVLFEDVATGKQDSITADLVVGADGIHSTVRRLVQAPVKTGSGYAGYVVWRGLLPVKSATPETAAFFAEGIAFQTLQRSYMVCYIIPTDDGGFGPGERLINWVWYFNVADGSREMDEIFTDVHGIKHNNTVPAGLVRSEVWDRCRESLTAQMTAPFREIVRRTAEPFVTKVNDVLCTENSFYDGRVVLVGDAFACVRPHFGLATDHAAFQCLEVMKLWKGEVSREAWRREVMVRSKRLWFLSILLGRYGLDTWGSFLGTVWAYLVFVVRWKFGWKV</sequence>
<dbReference type="InterPro" id="IPR036188">
    <property type="entry name" value="FAD/NAD-bd_sf"/>
</dbReference>
<proteinExistence type="predicted"/>
<dbReference type="SUPFAM" id="SSF51905">
    <property type="entry name" value="FAD/NAD(P)-binding domain"/>
    <property type="match status" value="1"/>
</dbReference>
<feature type="domain" description="2,6-dihydroxypyridine 3-monooxygenase substrate binding" evidence="6">
    <location>
        <begin position="198"/>
        <end position="327"/>
    </location>
</feature>
<dbReference type="InterPro" id="IPR054707">
    <property type="entry name" value="DhpH_subs-bd"/>
</dbReference>
<name>A0AAE0I499_9PEZI</name>
<keyword evidence="4" id="KW-0812">Transmembrane</keyword>
<dbReference type="PANTHER" id="PTHR47469:SF2">
    <property type="entry name" value="OS06G0597600 PROTEIN"/>
    <property type="match status" value="1"/>
</dbReference>
<comment type="caution">
    <text evidence="7">The sequence shown here is derived from an EMBL/GenBank/DDBJ whole genome shotgun (WGS) entry which is preliminary data.</text>
</comment>
<dbReference type="Proteomes" id="UP001286456">
    <property type="component" value="Unassembled WGS sequence"/>
</dbReference>
<protein>
    <submittedName>
        <fullName evidence="7">FAD binding domain protein</fullName>
    </submittedName>
</protein>
<accession>A0AAE0I499</accession>
<dbReference type="SUPFAM" id="SSF54373">
    <property type="entry name" value="FAD-linked reductases, C-terminal domain"/>
    <property type="match status" value="1"/>
</dbReference>
<keyword evidence="3" id="KW-0560">Oxidoreductase</keyword>
<reference evidence="7" key="2">
    <citation type="submission" date="2023-06" db="EMBL/GenBank/DDBJ databases">
        <authorList>
            <consortium name="Lawrence Berkeley National Laboratory"/>
            <person name="Haridas S."/>
            <person name="Hensen N."/>
            <person name="Bonometti L."/>
            <person name="Westerberg I."/>
            <person name="Brannstrom I.O."/>
            <person name="Guillou S."/>
            <person name="Cros-Aarteil S."/>
            <person name="Calhoun S."/>
            <person name="Kuo A."/>
            <person name="Mondo S."/>
            <person name="Pangilinan J."/>
            <person name="Riley R."/>
            <person name="Labutti K."/>
            <person name="Andreopoulos B."/>
            <person name="Lipzen A."/>
            <person name="Chen C."/>
            <person name="Yanf M."/>
            <person name="Daum C."/>
            <person name="Ng V."/>
            <person name="Clum A."/>
            <person name="Steindorff A."/>
            <person name="Ohm R."/>
            <person name="Martin F."/>
            <person name="Silar P."/>
            <person name="Natvig D."/>
            <person name="Lalanne C."/>
            <person name="Gautier V."/>
            <person name="Ament-Velasquez S.L."/>
            <person name="Kruys A."/>
            <person name="Hutchinson M.I."/>
            <person name="Powell A.J."/>
            <person name="Barry K."/>
            <person name="Miller A.N."/>
            <person name="Grigoriev I.V."/>
            <person name="Debuchy R."/>
            <person name="Gladieux P."/>
            <person name="Thoren M.H."/>
            <person name="Johannesson H."/>
        </authorList>
    </citation>
    <scope>NUCLEOTIDE SEQUENCE</scope>
    <source>
        <strain evidence="7">SMH4131-1</strain>
    </source>
</reference>
<feature type="domain" description="FAD-binding" evidence="5">
    <location>
        <begin position="7"/>
        <end position="50"/>
    </location>
</feature>
<dbReference type="Pfam" id="PF22607">
    <property type="entry name" value="FAD_binding-like"/>
    <property type="match status" value="1"/>
</dbReference>
<keyword evidence="4" id="KW-0472">Membrane</keyword>
<evidence type="ECO:0000259" key="5">
    <source>
        <dbReference type="Pfam" id="PF01494"/>
    </source>
</evidence>
<dbReference type="AlphaFoldDB" id="A0AAE0I499"/>
<gene>
    <name evidence="7" type="ORF">B0T19DRAFT_479418</name>
</gene>
<dbReference type="Gene3D" id="3.30.9.60">
    <property type="match status" value="1"/>
</dbReference>
<keyword evidence="2" id="KW-0274">FAD</keyword>
<reference evidence="7" key="1">
    <citation type="journal article" date="2023" name="Mol. Phylogenet. Evol.">
        <title>Genome-scale phylogeny and comparative genomics of the fungal order Sordariales.</title>
        <authorList>
            <person name="Hensen N."/>
            <person name="Bonometti L."/>
            <person name="Westerberg I."/>
            <person name="Brannstrom I.O."/>
            <person name="Guillou S."/>
            <person name="Cros-Aarteil S."/>
            <person name="Calhoun S."/>
            <person name="Haridas S."/>
            <person name="Kuo A."/>
            <person name="Mondo S."/>
            <person name="Pangilinan J."/>
            <person name="Riley R."/>
            <person name="LaButti K."/>
            <person name="Andreopoulos B."/>
            <person name="Lipzen A."/>
            <person name="Chen C."/>
            <person name="Yan M."/>
            <person name="Daum C."/>
            <person name="Ng V."/>
            <person name="Clum A."/>
            <person name="Steindorff A."/>
            <person name="Ohm R.A."/>
            <person name="Martin F."/>
            <person name="Silar P."/>
            <person name="Natvig D.O."/>
            <person name="Lalanne C."/>
            <person name="Gautier V."/>
            <person name="Ament-Velasquez S.L."/>
            <person name="Kruys A."/>
            <person name="Hutchinson M.I."/>
            <person name="Powell A.J."/>
            <person name="Barry K."/>
            <person name="Miller A.N."/>
            <person name="Grigoriev I.V."/>
            <person name="Debuchy R."/>
            <person name="Gladieux P."/>
            <person name="Hiltunen Thoren M."/>
            <person name="Johannesson H."/>
        </authorList>
    </citation>
    <scope>NUCLEOTIDE SEQUENCE</scope>
    <source>
        <strain evidence="7">SMH4131-1</strain>
    </source>
</reference>
<evidence type="ECO:0000256" key="3">
    <source>
        <dbReference type="ARBA" id="ARBA00023002"/>
    </source>
</evidence>
<evidence type="ECO:0000256" key="2">
    <source>
        <dbReference type="ARBA" id="ARBA00022827"/>
    </source>
</evidence>
<dbReference type="GO" id="GO:0016491">
    <property type="term" value="F:oxidoreductase activity"/>
    <property type="evidence" value="ECO:0007669"/>
    <property type="project" value="UniProtKB-KW"/>
</dbReference>
<dbReference type="InterPro" id="IPR053212">
    <property type="entry name" value="DHP_3-monooxygenase"/>
</dbReference>
<keyword evidence="1" id="KW-0285">Flavoprotein</keyword>
<dbReference type="PRINTS" id="PR00420">
    <property type="entry name" value="RNGMNOXGNASE"/>
</dbReference>
<evidence type="ECO:0000256" key="1">
    <source>
        <dbReference type="ARBA" id="ARBA00022630"/>
    </source>
</evidence>